<sequence>MLLGSNTGQTVRERDLIKITIIDLEIVTCPAVTRTTLKQYPCFIGDFRSLTVKLRPN</sequence>
<feature type="non-terminal residue" evidence="1">
    <location>
        <position position="1"/>
    </location>
</feature>
<dbReference type="InParanoid" id="F8Q288"/>
<gene>
    <name evidence="1" type="ORF">SERLA73DRAFT_183977</name>
</gene>
<accession>F8Q288</accession>
<protein>
    <submittedName>
        <fullName evidence="1">Uncharacterized protein</fullName>
    </submittedName>
</protein>
<reference evidence="2" key="1">
    <citation type="journal article" date="2011" name="Science">
        <title>The plant cell wall-decomposing machinery underlies the functional diversity of forest fungi.</title>
        <authorList>
            <person name="Eastwood D.C."/>
            <person name="Floudas D."/>
            <person name="Binder M."/>
            <person name="Majcherczyk A."/>
            <person name="Schneider P."/>
            <person name="Aerts A."/>
            <person name="Asiegbu F.O."/>
            <person name="Baker S.E."/>
            <person name="Barry K."/>
            <person name="Bendiksby M."/>
            <person name="Blumentritt M."/>
            <person name="Coutinho P.M."/>
            <person name="Cullen D."/>
            <person name="de Vries R.P."/>
            <person name="Gathman A."/>
            <person name="Goodell B."/>
            <person name="Henrissat B."/>
            <person name="Ihrmark K."/>
            <person name="Kauserud H."/>
            <person name="Kohler A."/>
            <person name="LaButti K."/>
            <person name="Lapidus A."/>
            <person name="Lavin J.L."/>
            <person name="Lee Y.-H."/>
            <person name="Lindquist E."/>
            <person name="Lilly W."/>
            <person name="Lucas S."/>
            <person name="Morin E."/>
            <person name="Murat C."/>
            <person name="Oguiza J.A."/>
            <person name="Park J."/>
            <person name="Pisabarro A.G."/>
            <person name="Riley R."/>
            <person name="Rosling A."/>
            <person name="Salamov A."/>
            <person name="Schmidt O."/>
            <person name="Schmutz J."/>
            <person name="Skrede I."/>
            <person name="Stenlid J."/>
            <person name="Wiebenga A."/>
            <person name="Xie X."/>
            <person name="Kuees U."/>
            <person name="Hibbett D.S."/>
            <person name="Hoffmeister D."/>
            <person name="Hoegberg N."/>
            <person name="Martin F."/>
            <person name="Grigoriev I.V."/>
            <person name="Watkinson S.C."/>
        </authorList>
    </citation>
    <scope>NUCLEOTIDE SEQUENCE [LARGE SCALE GENOMIC DNA]</scope>
    <source>
        <strain evidence="2">strain S7.3</strain>
    </source>
</reference>
<organism evidence="2">
    <name type="scientific">Serpula lacrymans var. lacrymans (strain S7.3)</name>
    <name type="common">Dry rot fungus</name>
    <dbReference type="NCBI Taxonomy" id="936435"/>
    <lineage>
        <taxon>Eukaryota</taxon>
        <taxon>Fungi</taxon>
        <taxon>Dikarya</taxon>
        <taxon>Basidiomycota</taxon>
        <taxon>Agaricomycotina</taxon>
        <taxon>Agaricomycetes</taxon>
        <taxon>Agaricomycetidae</taxon>
        <taxon>Boletales</taxon>
        <taxon>Coniophorineae</taxon>
        <taxon>Serpulaceae</taxon>
        <taxon>Serpula</taxon>
    </lineage>
</organism>
<name>F8Q288_SERL3</name>
<dbReference type="AlphaFoldDB" id="F8Q288"/>
<evidence type="ECO:0000313" key="2">
    <source>
        <dbReference type="Proteomes" id="UP000008063"/>
    </source>
</evidence>
<keyword evidence="2" id="KW-1185">Reference proteome</keyword>
<dbReference type="Proteomes" id="UP000008063">
    <property type="component" value="Unassembled WGS sequence"/>
</dbReference>
<dbReference type="EMBL" id="GL945482">
    <property type="protein sequence ID" value="EGN97299.1"/>
    <property type="molecule type" value="Genomic_DNA"/>
</dbReference>
<proteinExistence type="predicted"/>
<dbReference type="HOGENOM" id="CLU_2997896_0_0_1"/>
<evidence type="ECO:0000313" key="1">
    <source>
        <dbReference type="EMBL" id="EGN97299.1"/>
    </source>
</evidence>